<sequence length="405" mass="44905">MRILHILDHSIPLHSGYSFRTLSILREQRALGWKTFQLTTPKHLACAAEEEVDGWHFFRTSLPPSAVGMASYQAWRLMRRLERRLEEVAQRVHPDVLHAHSPVLNAIPALRVGKRLGLPVVYEVRAFWEDAAVDHGSTRQGSARYRLSRCLETWALARADHVTTICAGLRGDILARGIAANRVTVIPNAVDLDAFTVGGEPDLELKARLGLAGRTVVGYIGSVYAYEGLDLLLEALARITKHLPQVRVLLVGGGPQEEALRAQAGALGLSDRVVFAGRVPHQEVQRYYGLIDVLAYPRHSMRLTELVTPLKPLEAMAQGRLLVASDVGGHRELIRHGETGILFRAGSAESLAQALLNLLAQRERWPALRCAGRRFVEEERNWAVSVGGYRDVYRSVVDGIRYAAA</sequence>
<reference evidence="2" key="1">
    <citation type="submission" date="2016-10" db="EMBL/GenBank/DDBJ databases">
        <title>Sequence of Gallionella enrichment culture.</title>
        <authorList>
            <person name="Poehlein A."/>
            <person name="Muehling M."/>
            <person name="Daniel R."/>
        </authorList>
    </citation>
    <scope>NUCLEOTIDE SEQUENCE</scope>
</reference>
<gene>
    <name evidence="2" type="primary">pimB_3</name>
    <name evidence="2" type="ORF">GALL_107170</name>
</gene>
<dbReference type="EC" id="2.4.1.57" evidence="2"/>
<dbReference type="AlphaFoldDB" id="A0A1J5SSY3"/>
<dbReference type="SUPFAM" id="SSF53756">
    <property type="entry name" value="UDP-Glycosyltransferase/glycogen phosphorylase"/>
    <property type="match status" value="1"/>
</dbReference>
<dbReference type="Gene3D" id="3.40.50.2000">
    <property type="entry name" value="Glycogen Phosphorylase B"/>
    <property type="match status" value="2"/>
</dbReference>
<evidence type="ECO:0000259" key="1">
    <source>
        <dbReference type="Pfam" id="PF13579"/>
    </source>
</evidence>
<dbReference type="InterPro" id="IPR028098">
    <property type="entry name" value="Glyco_trans_4-like_N"/>
</dbReference>
<feature type="domain" description="Glycosyltransferase subfamily 4-like N-terminal" evidence="1">
    <location>
        <begin position="16"/>
        <end position="188"/>
    </location>
</feature>
<proteinExistence type="predicted"/>
<dbReference type="GO" id="GO:0016758">
    <property type="term" value="F:hexosyltransferase activity"/>
    <property type="evidence" value="ECO:0007669"/>
    <property type="project" value="TreeGrafter"/>
</dbReference>
<evidence type="ECO:0000313" key="2">
    <source>
        <dbReference type="EMBL" id="OIR07128.1"/>
    </source>
</evidence>
<dbReference type="InterPro" id="IPR024004">
    <property type="entry name" value="PEP-CTERM/XrtA_GlycosylTrfase"/>
</dbReference>
<accession>A0A1J5SSY3</accession>
<keyword evidence="2" id="KW-0328">Glycosyltransferase</keyword>
<dbReference type="CDD" id="cd03794">
    <property type="entry name" value="GT4_WbuB-like"/>
    <property type="match status" value="1"/>
</dbReference>
<dbReference type="Pfam" id="PF13692">
    <property type="entry name" value="Glyco_trans_1_4"/>
    <property type="match status" value="1"/>
</dbReference>
<dbReference type="InterPro" id="IPR050194">
    <property type="entry name" value="Glycosyltransferase_grp1"/>
</dbReference>
<comment type="caution">
    <text evidence="2">The sequence shown here is derived from an EMBL/GenBank/DDBJ whole genome shotgun (WGS) entry which is preliminary data.</text>
</comment>
<protein>
    <submittedName>
        <fullName evidence="2">GDP-mannose-dependent alpha-(1-6)-phosphatidylinositol monomannoside mannosyltransferase</fullName>
        <ecNumber evidence="2">2.4.1.57</ecNumber>
    </submittedName>
</protein>
<dbReference type="PANTHER" id="PTHR45947">
    <property type="entry name" value="SULFOQUINOVOSYL TRANSFERASE SQD2"/>
    <property type="match status" value="1"/>
</dbReference>
<dbReference type="NCBIfam" id="TIGR04063">
    <property type="entry name" value="stp3"/>
    <property type="match status" value="1"/>
</dbReference>
<dbReference type="Pfam" id="PF13579">
    <property type="entry name" value="Glyco_trans_4_4"/>
    <property type="match status" value="1"/>
</dbReference>
<organism evidence="2">
    <name type="scientific">mine drainage metagenome</name>
    <dbReference type="NCBI Taxonomy" id="410659"/>
    <lineage>
        <taxon>unclassified sequences</taxon>
        <taxon>metagenomes</taxon>
        <taxon>ecological metagenomes</taxon>
    </lineage>
</organism>
<dbReference type="EMBL" id="MLJW01000039">
    <property type="protein sequence ID" value="OIR07128.1"/>
    <property type="molecule type" value="Genomic_DNA"/>
</dbReference>
<name>A0A1J5SSY3_9ZZZZ</name>
<keyword evidence="2" id="KW-0808">Transferase</keyword>
<dbReference type="PANTHER" id="PTHR45947:SF3">
    <property type="entry name" value="SULFOQUINOVOSYL TRANSFERASE SQD2"/>
    <property type="match status" value="1"/>
</dbReference>